<keyword evidence="3" id="KW-0472">Membrane</keyword>
<dbReference type="Proteomes" id="UP000001357">
    <property type="component" value="Unassembled WGS sequence"/>
</dbReference>
<dbReference type="InParanoid" id="A9UU96"/>
<evidence type="ECO:0000256" key="2">
    <source>
        <dbReference type="ARBA" id="ARBA00022801"/>
    </source>
</evidence>
<dbReference type="AlphaFoldDB" id="A9UU96"/>
<dbReference type="FunCoup" id="A9UU96">
    <property type="interactions" value="1115"/>
</dbReference>
<dbReference type="InterPro" id="IPR043573">
    <property type="entry name" value="Fig4-like"/>
</dbReference>
<dbReference type="EMBL" id="CH991545">
    <property type="protein sequence ID" value="EDQ91384.1"/>
    <property type="molecule type" value="Genomic_DNA"/>
</dbReference>
<evidence type="ECO:0000313" key="6">
    <source>
        <dbReference type="Proteomes" id="UP000001357"/>
    </source>
</evidence>
<feature type="domain" description="SAC" evidence="4">
    <location>
        <begin position="63"/>
        <end position="423"/>
    </location>
</feature>
<organism evidence="5 6">
    <name type="scientific">Monosiga brevicollis</name>
    <name type="common">Choanoflagellate</name>
    <dbReference type="NCBI Taxonomy" id="81824"/>
    <lineage>
        <taxon>Eukaryota</taxon>
        <taxon>Choanoflagellata</taxon>
        <taxon>Craspedida</taxon>
        <taxon>Salpingoecidae</taxon>
        <taxon>Monosiga</taxon>
    </lineage>
</organism>
<dbReference type="GO" id="GO:0046856">
    <property type="term" value="P:phosphatidylinositol dephosphorylation"/>
    <property type="evidence" value="ECO:0000318"/>
    <property type="project" value="GO_Central"/>
</dbReference>
<dbReference type="Pfam" id="PF02383">
    <property type="entry name" value="Syja_N"/>
    <property type="match status" value="1"/>
</dbReference>
<feature type="non-terminal residue" evidence="5">
    <location>
        <position position="497"/>
    </location>
</feature>
<evidence type="ECO:0000256" key="1">
    <source>
        <dbReference type="ARBA" id="ARBA00004308"/>
    </source>
</evidence>
<name>A9UU96_MONBE</name>
<dbReference type="RefSeq" id="XP_001743806.1">
    <property type="nucleotide sequence ID" value="XM_001743754.1"/>
</dbReference>
<keyword evidence="2" id="KW-0378">Hydrolase</keyword>
<keyword evidence="6" id="KW-1185">Reference proteome</keyword>
<reference evidence="5 6" key="1">
    <citation type="journal article" date="2008" name="Nature">
        <title>The genome of the choanoflagellate Monosiga brevicollis and the origin of metazoans.</title>
        <authorList>
            <consortium name="JGI Sequencing"/>
            <person name="King N."/>
            <person name="Westbrook M.J."/>
            <person name="Young S.L."/>
            <person name="Kuo A."/>
            <person name="Abedin M."/>
            <person name="Chapman J."/>
            <person name="Fairclough S."/>
            <person name="Hellsten U."/>
            <person name="Isogai Y."/>
            <person name="Letunic I."/>
            <person name="Marr M."/>
            <person name="Pincus D."/>
            <person name="Putnam N."/>
            <person name="Rokas A."/>
            <person name="Wright K.J."/>
            <person name="Zuzow R."/>
            <person name="Dirks W."/>
            <person name="Good M."/>
            <person name="Goodstein D."/>
            <person name="Lemons D."/>
            <person name="Li W."/>
            <person name="Lyons J.B."/>
            <person name="Morris A."/>
            <person name="Nichols S."/>
            <person name="Richter D.J."/>
            <person name="Salamov A."/>
            <person name="Bork P."/>
            <person name="Lim W.A."/>
            <person name="Manning G."/>
            <person name="Miller W.T."/>
            <person name="McGinnis W."/>
            <person name="Shapiro H."/>
            <person name="Tjian R."/>
            <person name="Grigoriev I.V."/>
            <person name="Rokhsar D."/>
        </authorList>
    </citation>
    <scope>NUCLEOTIDE SEQUENCE [LARGE SCALE GENOMIC DNA]</scope>
    <source>
        <strain evidence="6">MX1 / ATCC 50154</strain>
    </source>
</reference>
<dbReference type="eggNOG" id="KOG1888">
    <property type="taxonomic scope" value="Eukaryota"/>
</dbReference>
<dbReference type="PANTHER" id="PTHR45738">
    <property type="entry name" value="POLYPHOSPHOINOSITIDE PHOSPHATASE"/>
    <property type="match status" value="1"/>
</dbReference>
<dbReference type="GO" id="GO:0043813">
    <property type="term" value="F:phosphatidylinositol-3,5-bisphosphate 5-phosphatase activity"/>
    <property type="evidence" value="ECO:0000318"/>
    <property type="project" value="GO_Central"/>
</dbReference>
<dbReference type="PROSITE" id="PS50275">
    <property type="entry name" value="SAC"/>
    <property type="match status" value="1"/>
</dbReference>
<sequence>MIFVLFQSFLKGYYLIVVTKRKQVASIGAHAIYRVEDTIMISLFSKSVAGPDLPEEERYRRIFHNVDLTSNFYFSHTYDLTRPVQSNMYLPSDLERQRLAEPKPPVLKPDETFLWNHFLLHPFHDTLRPEWLISLTHGFVSQSDINIYGRHIYVTLIARRSRHYAGTRFLKRGCDNAGHCANHVESEQIVHDASEISHRRAFITSYIQMRGSVPVHWEQDHAGMKAKPPISIARADPFASAAAMHFERLFHKFGAPIIAFDLVKKKERRPRESILLNAYTAALGYLNKFLPKESAIQHVSWDMAKSNKSREPVVLRILDQYAQHFLKQQGIFTSRQRLSLVAEADAGLDSGHGVVRVNCVDCLDRTNTAQFMIGLCALRHQLFELGVIADTQASQIPPDSPVNRVLEEMYEDHGDTIALQYGGSQLVNRIQSYRKTRPWTSNSRDILNTVARYYSNSFTDADKQMAINLFLGKYVPLKEDEPLWLQYSDYFLHYPHA</sequence>
<dbReference type="OMA" id="KRKCCAH"/>
<proteinExistence type="predicted"/>
<comment type="subcellular location">
    <subcellularLocation>
        <location evidence="1">Endomembrane system</location>
    </subcellularLocation>
</comment>
<dbReference type="PANTHER" id="PTHR45738:SF5">
    <property type="entry name" value="POLYPHOSPHOINOSITIDE PHOSPHATASE"/>
    <property type="match status" value="1"/>
</dbReference>
<dbReference type="GO" id="GO:0012505">
    <property type="term" value="C:endomembrane system"/>
    <property type="evidence" value="ECO:0007669"/>
    <property type="project" value="UniProtKB-SubCell"/>
</dbReference>
<dbReference type="InterPro" id="IPR002013">
    <property type="entry name" value="SAC_dom"/>
</dbReference>
<accession>A9UU96</accession>
<dbReference type="STRING" id="81824.A9UU96"/>
<gene>
    <name evidence="5" type="ORF">MONBRDRAFT_15000</name>
</gene>
<evidence type="ECO:0000259" key="4">
    <source>
        <dbReference type="PROSITE" id="PS50275"/>
    </source>
</evidence>
<protein>
    <recommendedName>
        <fullName evidence="4">SAC domain-containing protein</fullName>
    </recommendedName>
</protein>
<dbReference type="KEGG" id="mbr:MONBRDRAFT_15000"/>
<evidence type="ECO:0000313" key="5">
    <source>
        <dbReference type="EMBL" id="EDQ91384.1"/>
    </source>
</evidence>
<dbReference type="GeneID" id="5889249"/>
<evidence type="ECO:0000256" key="3">
    <source>
        <dbReference type="ARBA" id="ARBA00023136"/>
    </source>
</evidence>